<accession>A0A6A6WH11</accession>
<organism evidence="3 4">
    <name type="scientific">Pseudovirgaria hyperparasitica</name>
    <dbReference type="NCBI Taxonomy" id="470096"/>
    <lineage>
        <taxon>Eukaryota</taxon>
        <taxon>Fungi</taxon>
        <taxon>Dikarya</taxon>
        <taxon>Ascomycota</taxon>
        <taxon>Pezizomycotina</taxon>
        <taxon>Dothideomycetes</taxon>
        <taxon>Dothideomycetes incertae sedis</taxon>
        <taxon>Acrospermales</taxon>
        <taxon>Acrospermaceae</taxon>
        <taxon>Pseudovirgaria</taxon>
    </lineage>
</organism>
<name>A0A6A6WH11_9PEZI</name>
<dbReference type="Gene3D" id="3.30.9.10">
    <property type="entry name" value="D-Amino Acid Oxidase, subunit A, domain 2"/>
    <property type="match status" value="1"/>
</dbReference>
<keyword evidence="4" id="KW-1185">Reference proteome</keyword>
<sequence>MAQNNTVIIGAGIIGCSTAYYLSQSTNTAAQSIHLVEASEELFKCASGFAGGFLAKDWFAPVVAPLGALSFQLHRELAEKSNGRERWGYSSTITSSLSRDSEEAVDGSGEDWLRDGTSRANTAAADSSISGESQDQLPPWLTTSQEDTVEVISSKETTAQVDPLQLSKFLLDECLAAGVHLHHPARAISISKDTRDDTLASIRIHDAINGVESNIPCTRLVLTAGAWTPAVFKTLFPASTYSPPISALAGHSLLLKSPRWTPTTQSRRTQACHALFAPDDAAAGFAPEIFARRAGELYIAGLNSSSLPLPDRASDAVPQPASIDQLKKVAELLLGHPEARESDLRVIRESVCFRPVAAGGRPLVGRVDDGRLGGVRTRGGGQGGVFVAAGHGAWGISQCLGTGKVVGEMVEGRETSVDVGGLGI</sequence>
<dbReference type="Proteomes" id="UP000799437">
    <property type="component" value="Unassembled WGS sequence"/>
</dbReference>
<evidence type="ECO:0000313" key="4">
    <source>
        <dbReference type="Proteomes" id="UP000799437"/>
    </source>
</evidence>
<feature type="compositionally biased region" description="Polar residues" evidence="1">
    <location>
        <begin position="118"/>
        <end position="139"/>
    </location>
</feature>
<dbReference type="PANTHER" id="PTHR13847">
    <property type="entry name" value="SARCOSINE DEHYDROGENASE-RELATED"/>
    <property type="match status" value="1"/>
</dbReference>
<dbReference type="AlphaFoldDB" id="A0A6A6WH11"/>
<gene>
    <name evidence="3" type="ORF">EJ05DRAFT_524706</name>
</gene>
<dbReference type="InterPro" id="IPR036188">
    <property type="entry name" value="FAD/NAD-bd_sf"/>
</dbReference>
<feature type="region of interest" description="Disordered" evidence="1">
    <location>
        <begin position="98"/>
        <end position="139"/>
    </location>
</feature>
<evidence type="ECO:0000256" key="1">
    <source>
        <dbReference type="SAM" id="MobiDB-lite"/>
    </source>
</evidence>
<reference evidence="3" key="1">
    <citation type="journal article" date="2020" name="Stud. Mycol.">
        <title>101 Dothideomycetes genomes: a test case for predicting lifestyles and emergence of pathogens.</title>
        <authorList>
            <person name="Haridas S."/>
            <person name="Albert R."/>
            <person name="Binder M."/>
            <person name="Bloem J."/>
            <person name="Labutti K."/>
            <person name="Salamov A."/>
            <person name="Andreopoulos B."/>
            <person name="Baker S."/>
            <person name="Barry K."/>
            <person name="Bills G."/>
            <person name="Bluhm B."/>
            <person name="Cannon C."/>
            <person name="Castanera R."/>
            <person name="Culley D."/>
            <person name="Daum C."/>
            <person name="Ezra D."/>
            <person name="Gonzalez J."/>
            <person name="Henrissat B."/>
            <person name="Kuo A."/>
            <person name="Liang C."/>
            <person name="Lipzen A."/>
            <person name="Lutzoni F."/>
            <person name="Magnuson J."/>
            <person name="Mondo S."/>
            <person name="Nolan M."/>
            <person name="Ohm R."/>
            <person name="Pangilinan J."/>
            <person name="Park H.-J."/>
            <person name="Ramirez L."/>
            <person name="Alfaro M."/>
            <person name="Sun H."/>
            <person name="Tritt A."/>
            <person name="Yoshinaga Y."/>
            <person name="Zwiers L.-H."/>
            <person name="Turgeon B."/>
            <person name="Goodwin S."/>
            <person name="Spatafora J."/>
            <person name="Crous P."/>
            <person name="Grigoriev I."/>
        </authorList>
    </citation>
    <scope>NUCLEOTIDE SEQUENCE</scope>
    <source>
        <strain evidence="3">CBS 121739</strain>
    </source>
</reference>
<dbReference type="InterPro" id="IPR006076">
    <property type="entry name" value="FAD-dep_OxRdtase"/>
</dbReference>
<dbReference type="GO" id="GO:0005770">
    <property type="term" value="C:late endosome"/>
    <property type="evidence" value="ECO:0007669"/>
    <property type="project" value="TreeGrafter"/>
</dbReference>
<dbReference type="SUPFAM" id="SSF51971">
    <property type="entry name" value="Nucleotide-binding domain"/>
    <property type="match status" value="1"/>
</dbReference>
<dbReference type="GeneID" id="54489880"/>
<dbReference type="GO" id="GO:0042147">
    <property type="term" value="P:retrograde transport, endosome to Golgi"/>
    <property type="evidence" value="ECO:0007669"/>
    <property type="project" value="TreeGrafter"/>
</dbReference>
<evidence type="ECO:0000313" key="3">
    <source>
        <dbReference type="EMBL" id="KAF2761364.1"/>
    </source>
</evidence>
<proteinExistence type="predicted"/>
<dbReference type="OrthoDB" id="498204at2759"/>
<dbReference type="Pfam" id="PF01266">
    <property type="entry name" value="DAO"/>
    <property type="match status" value="1"/>
</dbReference>
<dbReference type="GO" id="GO:0005829">
    <property type="term" value="C:cytosol"/>
    <property type="evidence" value="ECO:0007669"/>
    <property type="project" value="GOC"/>
</dbReference>
<dbReference type="RefSeq" id="XP_033603815.1">
    <property type="nucleotide sequence ID" value="XM_033748826.1"/>
</dbReference>
<evidence type="ECO:0000259" key="2">
    <source>
        <dbReference type="Pfam" id="PF01266"/>
    </source>
</evidence>
<dbReference type="Gene3D" id="3.50.50.60">
    <property type="entry name" value="FAD/NAD(P)-binding domain"/>
    <property type="match status" value="1"/>
</dbReference>
<dbReference type="EMBL" id="ML996567">
    <property type="protein sequence ID" value="KAF2761364.1"/>
    <property type="molecule type" value="Genomic_DNA"/>
</dbReference>
<protein>
    <submittedName>
        <fullName evidence="3">Nucleotide-binding domain-containing protein</fullName>
    </submittedName>
</protein>
<dbReference type="PANTHER" id="PTHR13847:SF185">
    <property type="entry name" value="FAD DEPENDENT OXIDOREDUCTASE SUPERFAMILY (AFU_ORTHOLOGUE AFUA_3G02360)"/>
    <property type="match status" value="1"/>
</dbReference>
<feature type="domain" description="FAD dependent oxidoreductase" evidence="2">
    <location>
        <begin position="7"/>
        <end position="408"/>
    </location>
</feature>